<accession>A0AA41PY76</accession>
<protein>
    <submittedName>
        <fullName evidence="2">Uncharacterized protein</fullName>
    </submittedName>
</protein>
<evidence type="ECO:0000313" key="3">
    <source>
        <dbReference type="Proteomes" id="UP001165378"/>
    </source>
</evidence>
<sequence length="55" mass="5497">MTASGGTGAAGSQWADIVDRHLRGLLAAEGSGPADGPGGSSVFEVTMPDEAPWVR</sequence>
<comment type="caution">
    <text evidence="2">The sequence shown here is derived from an EMBL/GenBank/DDBJ whole genome shotgun (WGS) entry which is preliminary data.</text>
</comment>
<reference evidence="2" key="1">
    <citation type="submission" date="2022-01" db="EMBL/GenBank/DDBJ databases">
        <title>Genome-Based Taxonomic Classification of the Phylum Actinobacteria.</title>
        <authorList>
            <person name="Gao Y."/>
        </authorList>
    </citation>
    <scope>NUCLEOTIDE SEQUENCE</scope>
    <source>
        <strain evidence="2">KLBMP 8922</strain>
    </source>
</reference>
<feature type="region of interest" description="Disordered" evidence="1">
    <location>
        <begin position="27"/>
        <end position="55"/>
    </location>
</feature>
<evidence type="ECO:0000256" key="1">
    <source>
        <dbReference type="SAM" id="MobiDB-lite"/>
    </source>
</evidence>
<proteinExistence type="predicted"/>
<gene>
    <name evidence="2" type="ORF">LZ495_07210</name>
</gene>
<evidence type="ECO:0000313" key="2">
    <source>
        <dbReference type="EMBL" id="MCF2527004.1"/>
    </source>
</evidence>
<keyword evidence="3" id="KW-1185">Reference proteome</keyword>
<organism evidence="2 3">
    <name type="scientific">Yinghuangia soli</name>
    <dbReference type="NCBI Taxonomy" id="2908204"/>
    <lineage>
        <taxon>Bacteria</taxon>
        <taxon>Bacillati</taxon>
        <taxon>Actinomycetota</taxon>
        <taxon>Actinomycetes</taxon>
        <taxon>Kitasatosporales</taxon>
        <taxon>Streptomycetaceae</taxon>
        <taxon>Yinghuangia</taxon>
    </lineage>
</organism>
<name>A0AA41PY76_9ACTN</name>
<dbReference type="EMBL" id="JAKFHA010000003">
    <property type="protein sequence ID" value="MCF2527004.1"/>
    <property type="molecule type" value="Genomic_DNA"/>
</dbReference>
<dbReference type="Proteomes" id="UP001165378">
    <property type="component" value="Unassembled WGS sequence"/>
</dbReference>
<dbReference type="AlphaFoldDB" id="A0AA41PY76"/>
<dbReference type="RefSeq" id="WP_235051158.1">
    <property type="nucleotide sequence ID" value="NZ_JAKFHA010000003.1"/>
</dbReference>